<reference evidence="3 4" key="1">
    <citation type="journal article" date="2019" name="Int. J. Syst. Evol. Microbiol.">
        <title>The Global Catalogue of Microorganisms (GCM) 10K type strain sequencing project: providing services to taxonomists for standard genome sequencing and annotation.</title>
        <authorList>
            <consortium name="The Broad Institute Genomics Platform"/>
            <consortium name="The Broad Institute Genome Sequencing Center for Infectious Disease"/>
            <person name="Wu L."/>
            <person name="Ma J."/>
        </authorList>
    </citation>
    <scope>NUCLEOTIDE SEQUENCE [LARGE SCALE GENOMIC DNA]</scope>
    <source>
        <strain evidence="3 4">CGMCC 1.12543</strain>
    </source>
</reference>
<organism evidence="3 4">
    <name type="scientific">Halomarina salina</name>
    <dbReference type="NCBI Taxonomy" id="1872699"/>
    <lineage>
        <taxon>Archaea</taxon>
        <taxon>Methanobacteriati</taxon>
        <taxon>Methanobacteriota</taxon>
        <taxon>Stenosarchaea group</taxon>
        <taxon>Halobacteria</taxon>
        <taxon>Halobacteriales</taxon>
        <taxon>Natronomonadaceae</taxon>
        <taxon>Halomarina</taxon>
    </lineage>
</organism>
<feature type="transmembrane region" description="Helical" evidence="2">
    <location>
        <begin position="24"/>
        <end position="46"/>
    </location>
</feature>
<dbReference type="RefSeq" id="WP_282594681.1">
    <property type="nucleotide sequence ID" value="NZ_JALLGW010000002.1"/>
</dbReference>
<dbReference type="Pfam" id="PF03334">
    <property type="entry name" value="PhaG_MnhG_YufB"/>
    <property type="match status" value="1"/>
</dbReference>
<dbReference type="InterPro" id="IPR005133">
    <property type="entry name" value="PhaG_MnhG_YufB"/>
</dbReference>
<dbReference type="NCBIfam" id="NF009314">
    <property type="entry name" value="PRK12674.1-2"/>
    <property type="match status" value="1"/>
</dbReference>
<dbReference type="EMBL" id="JBHSQH010000001">
    <property type="protein sequence ID" value="MFC5970262.1"/>
    <property type="molecule type" value="Genomic_DNA"/>
</dbReference>
<sequence length="139" mass="14288">MTLASFTTAGSIVPLAIGPVRATLVALFVLVGAFFLLVGTVGLLRLPDVYNRMHATSKATTLGAASMFLACVAYFGVLGVGLTALVGIVFLYLTAPTGAHVISRSAQKMGVEFAGGATWPGGETRPDEPADAEPESDDD</sequence>
<protein>
    <submittedName>
        <fullName evidence="3">Monovalent cation/H(+) antiporter subunit G</fullName>
    </submittedName>
</protein>
<keyword evidence="2" id="KW-1133">Transmembrane helix</keyword>
<evidence type="ECO:0000313" key="3">
    <source>
        <dbReference type="EMBL" id="MFC5970262.1"/>
    </source>
</evidence>
<dbReference type="Proteomes" id="UP001596099">
    <property type="component" value="Unassembled WGS sequence"/>
</dbReference>
<evidence type="ECO:0000256" key="1">
    <source>
        <dbReference type="SAM" id="MobiDB-lite"/>
    </source>
</evidence>
<keyword evidence="4" id="KW-1185">Reference proteome</keyword>
<comment type="caution">
    <text evidence="3">The sequence shown here is derived from an EMBL/GenBank/DDBJ whole genome shotgun (WGS) entry which is preliminary data.</text>
</comment>
<keyword evidence="2" id="KW-0472">Membrane</keyword>
<feature type="compositionally biased region" description="Acidic residues" evidence="1">
    <location>
        <begin position="129"/>
        <end position="139"/>
    </location>
</feature>
<evidence type="ECO:0000313" key="4">
    <source>
        <dbReference type="Proteomes" id="UP001596099"/>
    </source>
</evidence>
<feature type="region of interest" description="Disordered" evidence="1">
    <location>
        <begin position="115"/>
        <end position="139"/>
    </location>
</feature>
<keyword evidence="2" id="KW-0812">Transmembrane</keyword>
<name>A0ABD5RIU5_9EURY</name>
<dbReference type="PANTHER" id="PTHR34703">
    <property type="entry name" value="ANTIPORTER SUBUNIT MNHG2-RELATED"/>
    <property type="match status" value="1"/>
</dbReference>
<gene>
    <name evidence="3" type="primary">mnhG</name>
    <name evidence="3" type="ORF">ACFPYI_02860</name>
</gene>
<evidence type="ECO:0000256" key="2">
    <source>
        <dbReference type="SAM" id="Phobius"/>
    </source>
</evidence>
<dbReference type="AlphaFoldDB" id="A0ABD5RIU5"/>
<dbReference type="PANTHER" id="PTHR34703:SF1">
    <property type="entry name" value="ANTIPORTER SUBUNIT MNHG2-RELATED"/>
    <property type="match status" value="1"/>
</dbReference>
<proteinExistence type="predicted"/>
<feature type="transmembrane region" description="Helical" evidence="2">
    <location>
        <begin position="67"/>
        <end position="93"/>
    </location>
</feature>
<dbReference type="NCBIfam" id="TIGR01300">
    <property type="entry name" value="CPA3_mnhG_phaG"/>
    <property type="match status" value="1"/>
</dbReference>
<accession>A0ABD5RIU5</accession>